<gene>
    <name evidence="1" type="ORF">Pta02_75780</name>
</gene>
<reference evidence="1" key="1">
    <citation type="submission" date="2021-01" db="EMBL/GenBank/DDBJ databases">
        <title>Whole genome shotgun sequence of Planobispora takensis NBRC 109077.</title>
        <authorList>
            <person name="Komaki H."/>
            <person name="Tamura T."/>
        </authorList>
    </citation>
    <scope>NUCLEOTIDE SEQUENCE</scope>
    <source>
        <strain evidence="1">NBRC 109077</strain>
    </source>
</reference>
<accession>A0A8J3T630</accession>
<comment type="caution">
    <text evidence="1">The sequence shown here is derived from an EMBL/GenBank/DDBJ whole genome shotgun (WGS) entry which is preliminary data.</text>
</comment>
<proteinExistence type="predicted"/>
<protein>
    <submittedName>
        <fullName evidence="1">Uncharacterized protein</fullName>
    </submittedName>
</protein>
<evidence type="ECO:0000313" key="1">
    <source>
        <dbReference type="EMBL" id="GII05570.1"/>
    </source>
</evidence>
<name>A0A8J3T630_9ACTN</name>
<sequence length="90" mass="9436">MFPHDQRPAPRGRVAGPAEATRLRGRIHPAVHIAAERRHAACQSTEVSITIGIGGPGAAARVNRLPAVLVSLAVKHGWGLSQVPVAVREG</sequence>
<evidence type="ECO:0000313" key="2">
    <source>
        <dbReference type="Proteomes" id="UP000634476"/>
    </source>
</evidence>
<dbReference type="Proteomes" id="UP000634476">
    <property type="component" value="Unassembled WGS sequence"/>
</dbReference>
<organism evidence="1 2">
    <name type="scientific">Planobispora takensis</name>
    <dbReference type="NCBI Taxonomy" id="1367882"/>
    <lineage>
        <taxon>Bacteria</taxon>
        <taxon>Bacillati</taxon>
        <taxon>Actinomycetota</taxon>
        <taxon>Actinomycetes</taxon>
        <taxon>Streptosporangiales</taxon>
        <taxon>Streptosporangiaceae</taxon>
        <taxon>Planobispora</taxon>
    </lineage>
</organism>
<keyword evidence="2" id="KW-1185">Reference proteome</keyword>
<dbReference type="AlphaFoldDB" id="A0A8J3T630"/>
<dbReference type="EMBL" id="BOOK01000071">
    <property type="protein sequence ID" value="GII05570.1"/>
    <property type="molecule type" value="Genomic_DNA"/>
</dbReference>